<dbReference type="Proteomes" id="UP001208689">
    <property type="component" value="Chromosome"/>
</dbReference>
<dbReference type="InterPro" id="IPR013096">
    <property type="entry name" value="Cupin_2"/>
</dbReference>
<dbReference type="EMBL" id="CP104013">
    <property type="protein sequence ID" value="UYP44059.1"/>
    <property type="molecule type" value="Genomic_DNA"/>
</dbReference>
<dbReference type="InterPro" id="IPR014710">
    <property type="entry name" value="RmlC-like_jellyroll"/>
</dbReference>
<sequence>MQTINAFDAPEMKNPHKVSARKLLDFKHALVIMLDIKPHETLLPHITPVDVFFYILDGEGEVKIGEEVEQVKKDDIVFSPAKIVHLLRNNHDEANFRVLVVKTPKPTSETKLL</sequence>
<dbReference type="InterPro" id="IPR011051">
    <property type="entry name" value="RmlC_Cupin_sf"/>
</dbReference>
<dbReference type="PANTHER" id="PTHR37694:SF1">
    <property type="entry name" value="SLR8022 PROTEIN"/>
    <property type="match status" value="1"/>
</dbReference>
<name>A0ABY6HNA9_9ARCH</name>
<dbReference type="PANTHER" id="PTHR37694">
    <property type="entry name" value="SLR8022 PROTEIN"/>
    <property type="match status" value="1"/>
</dbReference>
<dbReference type="Pfam" id="PF07883">
    <property type="entry name" value="Cupin_2"/>
    <property type="match status" value="1"/>
</dbReference>
<feature type="domain" description="Cupin type-2" evidence="1">
    <location>
        <begin position="34"/>
        <end position="101"/>
    </location>
</feature>
<evidence type="ECO:0000313" key="2">
    <source>
        <dbReference type="EMBL" id="UYP44059.1"/>
    </source>
</evidence>
<protein>
    <recommendedName>
        <fullName evidence="1">Cupin type-2 domain-containing protein</fullName>
    </recommendedName>
</protein>
<gene>
    <name evidence="2" type="ORF">NEF87_000344</name>
</gene>
<proteinExistence type="predicted"/>
<evidence type="ECO:0000313" key="3">
    <source>
        <dbReference type="Proteomes" id="UP001208689"/>
    </source>
</evidence>
<keyword evidence="3" id="KW-1185">Reference proteome</keyword>
<evidence type="ECO:0000259" key="1">
    <source>
        <dbReference type="Pfam" id="PF07883"/>
    </source>
</evidence>
<organism evidence="2 3">
    <name type="scientific">Candidatus Lokiarchaeum ossiferum</name>
    <dbReference type="NCBI Taxonomy" id="2951803"/>
    <lineage>
        <taxon>Archaea</taxon>
        <taxon>Promethearchaeati</taxon>
        <taxon>Promethearchaeota</taxon>
        <taxon>Promethearchaeia</taxon>
        <taxon>Promethearchaeales</taxon>
        <taxon>Promethearchaeaceae</taxon>
        <taxon>Candidatus Lokiarchaeum</taxon>
    </lineage>
</organism>
<reference evidence="2" key="1">
    <citation type="submission" date="2022-09" db="EMBL/GenBank/DDBJ databases">
        <title>Actin cytoskeleton and complex cell architecture in an #Asgard archaeon.</title>
        <authorList>
            <person name="Ponce Toledo R.I."/>
            <person name="Schleper C."/>
            <person name="Rodrigues Oliveira T."/>
            <person name="Wollweber F."/>
            <person name="Xu J."/>
            <person name="Rittmann S."/>
            <person name="Klingl A."/>
            <person name="Pilhofer M."/>
        </authorList>
    </citation>
    <scope>NUCLEOTIDE SEQUENCE</scope>
    <source>
        <strain evidence="2">B-35</strain>
    </source>
</reference>
<accession>A0ABY6HNA9</accession>
<dbReference type="Gene3D" id="2.60.120.10">
    <property type="entry name" value="Jelly Rolls"/>
    <property type="match status" value="1"/>
</dbReference>
<dbReference type="SUPFAM" id="SSF51182">
    <property type="entry name" value="RmlC-like cupins"/>
    <property type="match status" value="1"/>
</dbReference>